<reference evidence="3" key="2">
    <citation type="submission" date="2025-09" db="UniProtKB">
        <authorList>
            <consortium name="Ensembl"/>
        </authorList>
    </citation>
    <scope>IDENTIFICATION</scope>
</reference>
<evidence type="ECO:0000256" key="2">
    <source>
        <dbReference type="SAM" id="Phobius"/>
    </source>
</evidence>
<evidence type="ECO:0008006" key="5">
    <source>
        <dbReference type="Google" id="ProtNLM"/>
    </source>
</evidence>
<sequence>MSQLGSPAGGGGGSPPGTGALPSEPAKDTDRQLRLRLCVLNEILGTERDYVGTLRFLQSVSAVVPGGARLDPGKTGINGLCCLNFGLLMYFYWISQAMCIHVRVIFIFLARLVLP</sequence>
<feature type="transmembrane region" description="Helical" evidence="2">
    <location>
        <begin position="90"/>
        <end position="114"/>
    </location>
</feature>
<dbReference type="GeneTree" id="ENSGT01000000215962"/>
<dbReference type="Proteomes" id="UP000694406">
    <property type="component" value="Unplaced"/>
</dbReference>
<keyword evidence="2" id="KW-0812">Transmembrane</keyword>
<feature type="region of interest" description="Disordered" evidence="1">
    <location>
        <begin position="1"/>
        <end position="30"/>
    </location>
</feature>
<keyword evidence="4" id="KW-1185">Reference proteome</keyword>
<dbReference type="AlphaFoldDB" id="A0A8C5SZZ5"/>
<keyword evidence="2" id="KW-0472">Membrane</keyword>
<dbReference type="SUPFAM" id="SSF48065">
    <property type="entry name" value="DBL homology domain (DH-domain)"/>
    <property type="match status" value="1"/>
</dbReference>
<keyword evidence="2" id="KW-1133">Transmembrane helix</keyword>
<accession>A0A8C5SZZ5</accession>
<dbReference type="InterPro" id="IPR035899">
    <property type="entry name" value="DBL_dom_sf"/>
</dbReference>
<dbReference type="Ensembl" id="ENSLLTT00000025311.1">
    <property type="protein sequence ID" value="ENSLLTP00000024425.1"/>
    <property type="gene ID" value="ENSLLTG00000017964.1"/>
</dbReference>
<name>A0A8C5SZZ5_LATLA</name>
<evidence type="ECO:0000313" key="3">
    <source>
        <dbReference type="Ensembl" id="ENSLLTP00000024425.1"/>
    </source>
</evidence>
<evidence type="ECO:0000256" key="1">
    <source>
        <dbReference type="SAM" id="MobiDB-lite"/>
    </source>
</evidence>
<feature type="compositionally biased region" description="Gly residues" evidence="1">
    <location>
        <begin position="7"/>
        <end position="16"/>
    </location>
</feature>
<protein>
    <recommendedName>
        <fullName evidence="5">DH domain-containing protein</fullName>
    </recommendedName>
</protein>
<organism evidence="3 4">
    <name type="scientific">Laticauda laticaudata</name>
    <name type="common">Blue-ringed sea krait</name>
    <name type="synonym">Blue-lipped sea krait</name>
    <dbReference type="NCBI Taxonomy" id="8630"/>
    <lineage>
        <taxon>Eukaryota</taxon>
        <taxon>Metazoa</taxon>
        <taxon>Chordata</taxon>
        <taxon>Craniata</taxon>
        <taxon>Vertebrata</taxon>
        <taxon>Euteleostomi</taxon>
        <taxon>Lepidosauria</taxon>
        <taxon>Squamata</taxon>
        <taxon>Bifurcata</taxon>
        <taxon>Unidentata</taxon>
        <taxon>Episquamata</taxon>
        <taxon>Toxicofera</taxon>
        <taxon>Serpentes</taxon>
        <taxon>Colubroidea</taxon>
        <taxon>Elapidae</taxon>
        <taxon>Laticaudinae</taxon>
        <taxon>Laticauda</taxon>
    </lineage>
</organism>
<reference evidence="3" key="1">
    <citation type="submission" date="2025-08" db="UniProtKB">
        <authorList>
            <consortium name="Ensembl"/>
        </authorList>
    </citation>
    <scope>IDENTIFICATION</scope>
</reference>
<evidence type="ECO:0000313" key="4">
    <source>
        <dbReference type="Proteomes" id="UP000694406"/>
    </source>
</evidence>
<proteinExistence type="predicted"/>